<dbReference type="GO" id="GO:0004312">
    <property type="term" value="F:fatty acid synthase activity"/>
    <property type="evidence" value="ECO:0007669"/>
    <property type="project" value="TreeGrafter"/>
</dbReference>
<dbReference type="PROSITE" id="PS52004">
    <property type="entry name" value="KS3_2"/>
    <property type="match status" value="1"/>
</dbReference>
<evidence type="ECO:0000256" key="1">
    <source>
        <dbReference type="ARBA" id="ARBA00022679"/>
    </source>
</evidence>
<dbReference type="PANTHER" id="PTHR43775:SF51">
    <property type="entry name" value="INACTIVE PHENOLPHTHIOCEROL SYNTHESIS POLYKETIDE SYNTHASE TYPE I PKS1-RELATED"/>
    <property type="match status" value="1"/>
</dbReference>
<dbReference type="PROSITE" id="PS00606">
    <property type="entry name" value="KS3_1"/>
    <property type="match status" value="1"/>
</dbReference>
<dbReference type="PANTHER" id="PTHR43775">
    <property type="entry name" value="FATTY ACID SYNTHASE"/>
    <property type="match status" value="1"/>
</dbReference>
<feature type="domain" description="Ketosynthase family 3 (KS3)" evidence="3">
    <location>
        <begin position="2"/>
        <end position="418"/>
    </location>
</feature>
<dbReference type="Pfam" id="PF00109">
    <property type="entry name" value="ketoacyl-synt"/>
    <property type="match status" value="1"/>
</dbReference>
<dbReference type="CDD" id="cd00833">
    <property type="entry name" value="PKS"/>
    <property type="match status" value="1"/>
</dbReference>
<proteinExistence type="predicted"/>
<dbReference type="InterPro" id="IPR014030">
    <property type="entry name" value="Ketoacyl_synth_N"/>
</dbReference>
<dbReference type="InterPro" id="IPR009081">
    <property type="entry name" value="PP-bd_ACP"/>
</dbReference>
<reference evidence="4 5" key="1">
    <citation type="submission" date="2018-06" db="EMBL/GenBank/DDBJ databases">
        <authorList>
            <consortium name="Pathogen Informatics"/>
            <person name="Doyle S."/>
        </authorList>
    </citation>
    <scope>NUCLEOTIDE SEQUENCE [LARGE SCALE GENOMIC DNA]</scope>
    <source>
        <strain evidence="4 5">NCTC11085</strain>
    </source>
</reference>
<evidence type="ECO:0000259" key="2">
    <source>
        <dbReference type="PROSITE" id="PS50075"/>
    </source>
</evidence>
<dbReference type="SMART" id="SM00825">
    <property type="entry name" value="PKS_KS"/>
    <property type="match status" value="1"/>
</dbReference>
<dbReference type="InterPro" id="IPR014031">
    <property type="entry name" value="Ketoacyl_synth_C"/>
</dbReference>
<dbReference type="InterPro" id="IPR050091">
    <property type="entry name" value="PKS_NRPS_Biosynth_Enz"/>
</dbReference>
<keyword evidence="4" id="KW-0012">Acyltransferase</keyword>
<accession>A0A2X3V771</accession>
<evidence type="ECO:0000313" key="4">
    <source>
        <dbReference type="EMBL" id="SQF35138.1"/>
    </source>
</evidence>
<dbReference type="SUPFAM" id="SSF53901">
    <property type="entry name" value="Thiolase-like"/>
    <property type="match status" value="1"/>
</dbReference>
<dbReference type="RefSeq" id="WP_002924088.1">
    <property type="nucleotide sequence ID" value="NZ_LS483346.1"/>
</dbReference>
<dbReference type="AlphaFoldDB" id="A0A2X3V771"/>
<dbReference type="Gene3D" id="3.40.47.10">
    <property type="match status" value="1"/>
</dbReference>
<name>A0A2X3V771_STRSA</name>
<keyword evidence="1 4" id="KW-0808">Transferase</keyword>
<dbReference type="SUPFAM" id="SSF47336">
    <property type="entry name" value="ACP-like"/>
    <property type="match status" value="1"/>
</dbReference>
<sequence length="681" mass="75717">MKNAIAIVGMDCKFPSANNLDEYWKILKNGECVLKDSIDYSDDKNFVHKAFFLDDIDKFDAKFFNISKKDAKYMDPQQRLMLESAWKAMENAGYNVSNLAEKTGVFIGSGISSYLVNNVIPSVQKDGIGLEKVMSQVFHGNSPDYISSRISYSMNLTGPSLTVQTACSSSLTALHMACRSLLTYECDMALCGGVSVNAAQGKGYKYVKNEVYSKSGHCLPFSEDADGTVFSGGLGTVVLRRLEDAIENNDYIYAVIRGSAINNDGSEKMSYTAPSEIGQTNVILDALAFGDVPPESISYVEAHGTGTSMGDQIEIATFKRIFDHSGSKVKLGSVKGNIGHALAAAGMASFIKTVLCLEKRRLCPSLYNNQENPSFGLSDSYLNIADAFEEWDNQDYPLRACVGSLGMGGSNAYVVLEEYSNRKPIEHSNVEEDKTVKFLKLSAKSKNSLEQIKGALYQYLSENAVDNQVLNLIYNFQRETFSYRTLIYYQDRKELLDKLRNDNIEGDTSVFELAENRQEILDIGKRMGIEISGVLETCKAIKHYWEKGEDIQFGQSFPSAVMKQPLPGYSFERESFWMQSESQEIGEAAEIFSSKGEVTTGQTALKPEDLDDYVKGVWINYLGADEKDFSKDFFELGGNSIIAYQMLADIEEHFGIELEVENMLEDPTVAHMTSLIQKLLD</sequence>
<dbReference type="Gene3D" id="1.10.1200.10">
    <property type="entry name" value="ACP-like"/>
    <property type="match status" value="1"/>
</dbReference>
<protein>
    <submittedName>
        <fullName evidence="4">Polyketide synthase type I</fullName>
        <ecNumber evidence="4">2.3.1.41</ecNumber>
    </submittedName>
</protein>
<evidence type="ECO:0000259" key="3">
    <source>
        <dbReference type="PROSITE" id="PS52004"/>
    </source>
</evidence>
<feature type="domain" description="Carrier" evidence="2">
    <location>
        <begin position="605"/>
        <end position="680"/>
    </location>
</feature>
<dbReference type="GO" id="GO:0006633">
    <property type="term" value="P:fatty acid biosynthetic process"/>
    <property type="evidence" value="ECO:0007669"/>
    <property type="project" value="InterPro"/>
</dbReference>
<dbReference type="InterPro" id="IPR020841">
    <property type="entry name" value="PKS_Beta-ketoAc_synthase_dom"/>
</dbReference>
<dbReference type="EMBL" id="LS483346">
    <property type="protein sequence ID" value="SQF35138.1"/>
    <property type="molecule type" value="Genomic_DNA"/>
</dbReference>
<dbReference type="Pfam" id="PF16197">
    <property type="entry name" value="KAsynt_C_assoc"/>
    <property type="match status" value="1"/>
</dbReference>
<dbReference type="InterPro" id="IPR036736">
    <property type="entry name" value="ACP-like_sf"/>
</dbReference>
<dbReference type="GO" id="GO:0004315">
    <property type="term" value="F:3-oxoacyl-[acyl-carrier-protein] synthase activity"/>
    <property type="evidence" value="ECO:0007669"/>
    <property type="project" value="UniProtKB-EC"/>
</dbReference>
<gene>
    <name evidence="4" type="primary">ppsE</name>
    <name evidence="4" type="ORF">NCTC11085_01516</name>
</gene>
<dbReference type="Gene3D" id="1.10.1240.100">
    <property type="match status" value="1"/>
</dbReference>
<dbReference type="EC" id="2.3.1.41" evidence="4"/>
<dbReference type="Pfam" id="PF02801">
    <property type="entry name" value="Ketoacyl-synt_C"/>
    <property type="match status" value="1"/>
</dbReference>
<dbReference type="Pfam" id="PF00550">
    <property type="entry name" value="PP-binding"/>
    <property type="match status" value="1"/>
</dbReference>
<dbReference type="Proteomes" id="UP000249623">
    <property type="component" value="Chromosome 1"/>
</dbReference>
<dbReference type="PROSITE" id="PS50075">
    <property type="entry name" value="CARRIER"/>
    <property type="match status" value="1"/>
</dbReference>
<dbReference type="InterPro" id="IPR016039">
    <property type="entry name" value="Thiolase-like"/>
</dbReference>
<dbReference type="InterPro" id="IPR018201">
    <property type="entry name" value="Ketoacyl_synth_AS"/>
</dbReference>
<organism evidence="4 5">
    <name type="scientific">Streptococcus sanguinis</name>
    <dbReference type="NCBI Taxonomy" id="1305"/>
    <lineage>
        <taxon>Bacteria</taxon>
        <taxon>Bacillati</taxon>
        <taxon>Bacillota</taxon>
        <taxon>Bacilli</taxon>
        <taxon>Lactobacillales</taxon>
        <taxon>Streptococcaceae</taxon>
        <taxon>Streptococcus</taxon>
    </lineage>
</organism>
<evidence type="ECO:0000313" key="5">
    <source>
        <dbReference type="Proteomes" id="UP000249623"/>
    </source>
</evidence>
<dbReference type="InterPro" id="IPR032821">
    <property type="entry name" value="PKS_assoc"/>
</dbReference>